<dbReference type="RefSeq" id="WP_263607992.1">
    <property type="nucleotide sequence ID" value="NZ_JAOVQM010000002.1"/>
</dbReference>
<comment type="caution">
    <text evidence="1">The sequence shown here is derived from an EMBL/GenBank/DDBJ whole genome shotgun (WGS) entry which is preliminary data.</text>
</comment>
<keyword evidence="2" id="KW-1185">Reference proteome</keyword>
<reference evidence="1" key="1">
    <citation type="submission" date="2022-09" db="EMBL/GenBank/DDBJ databases">
        <title>Novel Mycoplasma species identified in domestic and wild animals.</title>
        <authorList>
            <person name="Volokhov D.V."/>
            <person name="Furtak V.A."/>
            <person name="Zagorodnyaya T.A."/>
        </authorList>
    </citation>
    <scope>NUCLEOTIDE SEQUENCE</scope>
    <source>
        <strain evidence="1">Oakley</strain>
    </source>
</reference>
<evidence type="ECO:0000313" key="1">
    <source>
        <dbReference type="EMBL" id="MCV2231839.1"/>
    </source>
</evidence>
<evidence type="ECO:0000313" key="2">
    <source>
        <dbReference type="Proteomes" id="UP001177160"/>
    </source>
</evidence>
<dbReference type="Pfam" id="PF14390">
    <property type="entry name" value="DUF4420"/>
    <property type="match status" value="1"/>
</dbReference>
<gene>
    <name evidence="1" type="ORF">N7548_03255</name>
</gene>
<dbReference type="InterPro" id="IPR025534">
    <property type="entry name" value="DUF4420"/>
</dbReference>
<dbReference type="EMBL" id="JAOVQM010000002">
    <property type="protein sequence ID" value="MCV2231839.1"/>
    <property type="molecule type" value="Genomic_DNA"/>
</dbReference>
<proteinExistence type="predicted"/>
<name>A0ABT2Y524_9MOLU</name>
<sequence>MNLLDEIKLYYASLDKNRVRVLKSINPFITYLYMDSSSYAVVIPVDENYPLYFDEFSGFIIQTIEMLIENKTTRVLMLKSKSLKNLDQFVIIANNFSDPGLNGILRQSLLNNPLEWSNNWKQFFGNQYINKESYDIFGELIIYDYLYGIDKTVKWTALDRGTHDFESIGFSYEVKTTTNKYESIVTISSQNQLHSHVPIKLFYVKVEKNPNGICIDEALDSLKEMGIDVDIINTYLEKNNLQKGKIERKDKYVILEKREYLIDTSFPQIFPEEFESFKHRNRILKLTYTIDLSGIEYQSF</sequence>
<protein>
    <submittedName>
        <fullName evidence="1">PD-(D/E)XK motif protein</fullName>
    </submittedName>
</protein>
<accession>A0ABT2Y524</accession>
<organism evidence="1 2">
    <name type="scientific">Paracholeplasma manati</name>
    <dbReference type="NCBI Taxonomy" id="591373"/>
    <lineage>
        <taxon>Bacteria</taxon>
        <taxon>Bacillati</taxon>
        <taxon>Mycoplasmatota</taxon>
        <taxon>Mollicutes</taxon>
        <taxon>Acholeplasmatales</taxon>
        <taxon>Acholeplasmataceae</taxon>
        <taxon>Paracholeplasma</taxon>
    </lineage>
</organism>
<dbReference type="Proteomes" id="UP001177160">
    <property type="component" value="Unassembled WGS sequence"/>
</dbReference>